<evidence type="ECO:0000313" key="2">
    <source>
        <dbReference type="Proteomes" id="UP000499080"/>
    </source>
</evidence>
<comment type="caution">
    <text evidence="1">The sequence shown here is derived from an EMBL/GenBank/DDBJ whole genome shotgun (WGS) entry which is preliminary data.</text>
</comment>
<name>A0A4Y2V583_ARAVE</name>
<keyword evidence="2" id="KW-1185">Reference proteome</keyword>
<reference evidence="1 2" key="1">
    <citation type="journal article" date="2019" name="Sci. Rep.">
        <title>Orb-weaving spider Araneus ventricosus genome elucidates the spidroin gene catalogue.</title>
        <authorList>
            <person name="Kono N."/>
            <person name="Nakamura H."/>
            <person name="Ohtoshi R."/>
            <person name="Moran D.A.P."/>
            <person name="Shinohara A."/>
            <person name="Yoshida Y."/>
            <person name="Fujiwara M."/>
            <person name="Mori M."/>
            <person name="Tomita M."/>
            <person name="Arakawa K."/>
        </authorList>
    </citation>
    <scope>NUCLEOTIDE SEQUENCE [LARGE SCALE GENOMIC DNA]</scope>
</reference>
<protein>
    <submittedName>
        <fullName evidence="1">Uncharacterized protein</fullName>
    </submittedName>
</protein>
<organism evidence="1 2">
    <name type="scientific">Araneus ventricosus</name>
    <name type="common">Orbweaver spider</name>
    <name type="synonym">Epeira ventricosa</name>
    <dbReference type="NCBI Taxonomy" id="182803"/>
    <lineage>
        <taxon>Eukaryota</taxon>
        <taxon>Metazoa</taxon>
        <taxon>Ecdysozoa</taxon>
        <taxon>Arthropoda</taxon>
        <taxon>Chelicerata</taxon>
        <taxon>Arachnida</taxon>
        <taxon>Araneae</taxon>
        <taxon>Araneomorphae</taxon>
        <taxon>Entelegynae</taxon>
        <taxon>Araneoidea</taxon>
        <taxon>Araneidae</taxon>
        <taxon>Araneus</taxon>
    </lineage>
</organism>
<dbReference type="EMBL" id="BGPR01043120">
    <property type="protein sequence ID" value="GBO19652.1"/>
    <property type="molecule type" value="Genomic_DNA"/>
</dbReference>
<proteinExistence type="predicted"/>
<dbReference type="AlphaFoldDB" id="A0A4Y2V583"/>
<accession>A0A4Y2V583</accession>
<sequence length="158" mass="18556">MVEVCKDSRLQEAKLSKEDRERLKKAFMKCNDIGRMEWENRKLKRFFEFLDETNANADKEKKVQKHVSPECCSHRTNPRAIGTGYLFCAPLCRKGAVLVRDGDGAFVIRFCIHRVRLLSYPLRKKVYKLQILLNEGLILHLEALEYCSYLLQKFKITN</sequence>
<evidence type="ECO:0000313" key="1">
    <source>
        <dbReference type="EMBL" id="GBO19652.1"/>
    </source>
</evidence>
<gene>
    <name evidence="1" type="ORF">AVEN_198861_1</name>
</gene>
<dbReference type="Proteomes" id="UP000499080">
    <property type="component" value="Unassembled WGS sequence"/>
</dbReference>